<dbReference type="Pfam" id="PF00300">
    <property type="entry name" value="His_Phos_1"/>
    <property type="match status" value="1"/>
</dbReference>
<keyword evidence="2" id="KW-1185">Reference proteome</keyword>
<comment type="caution">
    <text evidence="1">The sequence shown here is derived from an EMBL/GenBank/DDBJ whole genome shotgun (WGS) entry which is preliminary data.</text>
</comment>
<dbReference type="OrthoDB" id="496981at2759"/>
<dbReference type="CDD" id="cd07067">
    <property type="entry name" value="HP_PGM_like"/>
    <property type="match status" value="1"/>
</dbReference>
<accession>A0A9P4MX47</accession>
<dbReference type="InterPro" id="IPR013078">
    <property type="entry name" value="His_Pase_superF_clade-1"/>
</dbReference>
<dbReference type="PANTHER" id="PTHR48100:SF54">
    <property type="entry name" value="PHOSPHATASE SPAC5H10.03-RELATED"/>
    <property type="match status" value="1"/>
</dbReference>
<proteinExistence type="predicted"/>
<dbReference type="PANTHER" id="PTHR48100">
    <property type="entry name" value="BROAD-SPECIFICITY PHOSPHATASE YOR283W-RELATED"/>
    <property type="match status" value="1"/>
</dbReference>
<dbReference type="SUPFAM" id="SSF53254">
    <property type="entry name" value="Phosphoglycerate mutase-like"/>
    <property type="match status" value="1"/>
</dbReference>
<protein>
    <submittedName>
        <fullName evidence="1">Phosphoglycerate mutase-like protein</fullName>
    </submittedName>
</protein>
<organism evidence="1 2">
    <name type="scientific">Lojkania enalia</name>
    <dbReference type="NCBI Taxonomy" id="147567"/>
    <lineage>
        <taxon>Eukaryota</taxon>
        <taxon>Fungi</taxon>
        <taxon>Dikarya</taxon>
        <taxon>Ascomycota</taxon>
        <taxon>Pezizomycotina</taxon>
        <taxon>Dothideomycetes</taxon>
        <taxon>Pleosporomycetidae</taxon>
        <taxon>Pleosporales</taxon>
        <taxon>Pleosporales incertae sedis</taxon>
        <taxon>Lojkania</taxon>
    </lineage>
</organism>
<dbReference type="InterPro" id="IPR029033">
    <property type="entry name" value="His_PPase_superfam"/>
</dbReference>
<evidence type="ECO:0000313" key="2">
    <source>
        <dbReference type="Proteomes" id="UP000800093"/>
    </source>
</evidence>
<dbReference type="Proteomes" id="UP000800093">
    <property type="component" value="Unassembled WGS sequence"/>
</dbReference>
<dbReference type="Gene3D" id="3.40.50.1240">
    <property type="entry name" value="Phosphoglycerate mutase-like"/>
    <property type="match status" value="1"/>
</dbReference>
<dbReference type="InterPro" id="IPR050275">
    <property type="entry name" value="PGM_Phosphatase"/>
</dbReference>
<name>A0A9P4MX47_9PLEO</name>
<dbReference type="GO" id="GO:0016791">
    <property type="term" value="F:phosphatase activity"/>
    <property type="evidence" value="ECO:0007669"/>
    <property type="project" value="TreeGrafter"/>
</dbReference>
<dbReference type="GO" id="GO:0005737">
    <property type="term" value="C:cytoplasm"/>
    <property type="evidence" value="ECO:0007669"/>
    <property type="project" value="TreeGrafter"/>
</dbReference>
<gene>
    <name evidence="1" type="ORF">CC78DRAFT_481355</name>
</gene>
<dbReference type="EMBL" id="ML986834">
    <property type="protein sequence ID" value="KAF2257847.1"/>
    <property type="molecule type" value="Genomic_DNA"/>
</dbReference>
<evidence type="ECO:0000313" key="1">
    <source>
        <dbReference type="EMBL" id="KAF2257847.1"/>
    </source>
</evidence>
<dbReference type="AlphaFoldDB" id="A0A9P4MX47"/>
<reference evidence="2" key="1">
    <citation type="journal article" date="2020" name="Stud. Mycol.">
        <title>101 Dothideomycetes genomes: A test case for predicting lifestyles and emergence of pathogens.</title>
        <authorList>
            <person name="Haridas S."/>
            <person name="Albert R."/>
            <person name="Binder M."/>
            <person name="Bloem J."/>
            <person name="LaButti K."/>
            <person name="Salamov A."/>
            <person name="Andreopoulos B."/>
            <person name="Baker S."/>
            <person name="Barry K."/>
            <person name="Bills G."/>
            <person name="Bluhm B."/>
            <person name="Cannon C."/>
            <person name="Castanera R."/>
            <person name="Culley D."/>
            <person name="Daum C."/>
            <person name="Ezra D."/>
            <person name="Gonzalez J."/>
            <person name="Henrissat B."/>
            <person name="Kuo A."/>
            <person name="Liang C."/>
            <person name="Lipzen A."/>
            <person name="Lutzoni F."/>
            <person name="Magnuson J."/>
            <person name="Mondo S."/>
            <person name="Nolan M."/>
            <person name="Ohm R."/>
            <person name="Pangilinan J."/>
            <person name="Park H.-J."/>
            <person name="Ramirez L."/>
            <person name="Alfaro M."/>
            <person name="Sun H."/>
            <person name="Tritt A."/>
            <person name="Yoshinaga Y."/>
            <person name="Zwiers L.-H."/>
            <person name="Turgeon B."/>
            <person name="Goodwin S."/>
            <person name="Spatafora J."/>
            <person name="Crous P."/>
            <person name="Grigoriev I."/>
        </authorList>
    </citation>
    <scope>NUCLEOTIDE SEQUENCE [LARGE SCALE GENOMIC DNA]</scope>
    <source>
        <strain evidence="2">CBS 304.66</strain>
    </source>
</reference>
<sequence>MPPLLYLVRHAEGQHNVNVRNAVHIMDATLTENGKTQCRQLQESFAYHDTIDLVLSSPLRRAIQTTVLSFGPALSRQDVPYLVIPKAQEVSGLTCDIGHSKQELNEKLPELFAGETLQFDLSKINFDAVEEGWNSKACCDFGSGYWAPYKSKVTQRAADLRSWLFQRAEAHILLVTHGAFLHYLTEDWTGDDPVRGTAYLNCEVRLFEFTPTSTEQEAHIVETPWSRELRGASLPEQDPHVLSELKSLESGDLRRDV</sequence>
<dbReference type="SMART" id="SM00855">
    <property type="entry name" value="PGAM"/>
    <property type="match status" value="1"/>
</dbReference>